<gene>
    <name evidence="1" type="ORF">ABW06_22735</name>
</gene>
<dbReference type="EMBL" id="LDZF01000033">
    <property type="protein sequence ID" value="KMK11133.1"/>
    <property type="molecule type" value="Genomic_DNA"/>
</dbReference>
<evidence type="ECO:0000313" key="2">
    <source>
        <dbReference type="Proteomes" id="UP000036196"/>
    </source>
</evidence>
<keyword evidence="2" id="KW-1185">Reference proteome</keyword>
<sequence>MKRVAHYRNGRPGRMAGMSEKCYWYLASHGKTATGSELAAFLKISLPEFNNRCRVLTRNNGMVANISASVTWKTESGLVDRRFTLHGKPKFVAPAPGKSQTRYFTKRSIEYAKTNSQAICLKQAERRARLIKAGLYIDEFEAVL</sequence>
<dbReference type="AlphaFoldDB" id="A0A0J5KU91"/>
<proteinExistence type="predicted"/>
<evidence type="ECO:0000313" key="1">
    <source>
        <dbReference type="EMBL" id="KMK11133.1"/>
    </source>
</evidence>
<comment type="caution">
    <text evidence="1">The sequence shown here is derived from an EMBL/GenBank/DDBJ whole genome shotgun (WGS) entry which is preliminary data.</text>
</comment>
<accession>A0A0J5KU91</accession>
<name>A0A0J5KU91_PLUGE</name>
<organism evidence="1 2">
    <name type="scientific">Pluralibacter gergoviae</name>
    <name type="common">Enterobacter gergoviae</name>
    <dbReference type="NCBI Taxonomy" id="61647"/>
    <lineage>
        <taxon>Bacteria</taxon>
        <taxon>Pseudomonadati</taxon>
        <taxon>Pseudomonadota</taxon>
        <taxon>Gammaproteobacteria</taxon>
        <taxon>Enterobacterales</taxon>
        <taxon>Enterobacteriaceae</taxon>
        <taxon>Pluralibacter</taxon>
    </lineage>
</organism>
<dbReference type="PATRIC" id="fig|61647.15.peg.3451"/>
<protein>
    <submittedName>
        <fullName evidence="1">Uncharacterized protein</fullName>
    </submittedName>
</protein>
<dbReference type="Proteomes" id="UP000036196">
    <property type="component" value="Unassembled WGS sequence"/>
</dbReference>
<reference evidence="1 2" key="1">
    <citation type="submission" date="2015-05" db="EMBL/GenBank/DDBJ databases">
        <title>Genome sequences of Pluralibacter gergoviae.</title>
        <authorList>
            <person name="Greninger A.L."/>
            <person name="Miller S."/>
        </authorList>
    </citation>
    <scope>NUCLEOTIDE SEQUENCE [LARGE SCALE GENOMIC DNA]</scope>
    <source>
        <strain evidence="1 2">JS81F13</strain>
    </source>
</reference>
<dbReference type="RefSeq" id="WP_048280707.1">
    <property type="nucleotide sequence ID" value="NZ_LDZF01000033.1"/>
</dbReference>